<sequence length="322" mass="36789">MERDNYTTSRPDFLLLGLSTRPEQEHYLFVIFLVLYLLNMTGNLLIIFLIRSDARLLHAPMYFFLSHLSFVDVCFTSTTIPKMLHNLRTGCKNIAFTDCMIQMYLFLAFVITENFLLGAMALDRFMAICLPLRYPLLMKPLQCHIMVFVAWLLAHLHALLHTVLMSRLSFCDHLEIPHFFCDFQPLVVMACSDKSLSEMLSFFEGGTIVIGNLILILVSYMRIVQVVLRVPSSQGRSKAFQTCVSHLIVVTLFYGSAIGVYFRPLSSYSGDKDKVATVMYTVVTPMLNPFIYSLRNADMKAALHRALDKLRNALQKPQTINT</sequence>
<dbReference type="PRINTS" id="PR00237">
    <property type="entry name" value="GPCRRHODOPSN"/>
</dbReference>
<keyword evidence="10" id="KW-1015">Disulfide bond</keyword>
<dbReference type="Pfam" id="PF13853">
    <property type="entry name" value="7tm_4"/>
    <property type="match status" value="1"/>
</dbReference>
<keyword evidence="8 13" id="KW-0297">G-protein coupled receptor</keyword>
<evidence type="ECO:0000256" key="10">
    <source>
        <dbReference type="ARBA" id="ARBA00023157"/>
    </source>
</evidence>
<dbReference type="FunFam" id="1.20.1070.10:FF:000082">
    <property type="entry name" value="Olfactory receptor 1A1"/>
    <property type="match status" value="1"/>
</dbReference>
<dbReference type="RefSeq" id="XP_013917847.1">
    <property type="nucleotide sequence ID" value="XM_014062372.1"/>
</dbReference>
<dbReference type="InterPro" id="IPR000725">
    <property type="entry name" value="Olfact_rcpt"/>
</dbReference>
<evidence type="ECO:0000256" key="2">
    <source>
        <dbReference type="ARBA" id="ARBA00004651"/>
    </source>
</evidence>
<accession>A0A6I9XUV0</accession>
<dbReference type="SUPFAM" id="SSF81321">
    <property type="entry name" value="Family A G protein-coupled receptor-like"/>
    <property type="match status" value="1"/>
</dbReference>
<dbReference type="PRINTS" id="PR00245">
    <property type="entry name" value="OLFACTORYR"/>
</dbReference>
<keyword evidence="4 14" id="KW-0716">Sensory transduction</keyword>
<keyword evidence="9 14" id="KW-0472">Membrane</keyword>
<dbReference type="CDD" id="cd15235">
    <property type="entry name" value="7tmA_OR1A-like"/>
    <property type="match status" value="1"/>
</dbReference>
<dbReference type="GO" id="GO:0005886">
    <property type="term" value="C:plasma membrane"/>
    <property type="evidence" value="ECO:0007669"/>
    <property type="project" value="UniProtKB-SubCell"/>
</dbReference>
<evidence type="ECO:0000259" key="15">
    <source>
        <dbReference type="PROSITE" id="PS50262"/>
    </source>
</evidence>
<feature type="transmembrane region" description="Helical" evidence="14">
    <location>
        <begin position="143"/>
        <end position="164"/>
    </location>
</feature>
<dbReference type="AlphaFoldDB" id="A0A6I9XUV0"/>
<dbReference type="Gene3D" id="1.20.1070.10">
    <property type="entry name" value="Rhodopsin 7-helix transmembrane proteins"/>
    <property type="match status" value="1"/>
</dbReference>
<feature type="transmembrane region" description="Helical" evidence="14">
    <location>
        <begin position="275"/>
        <end position="294"/>
    </location>
</feature>
<keyword evidence="3 14" id="KW-1003">Cell membrane</keyword>
<dbReference type="InterPro" id="IPR000276">
    <property type="entry name" value="GPCR_Rhodpsn"/>
</dbReference>
<evidence type="ECO:0000256" key="7">
    <source>
        <dbReference type="ARBA" id="ARBA00022989"/>
    </source>
</evidence>
<keyword evidence="16" id="KW-1185">Reference proteome</keyword>
<evidence type="ECO:0000256" key="14">
    <source>
        <dbReference type="RuleBase" id="RU363047"/>
    </source>
</evidence>
<dbReference type="PANTHER" id="PTHR48001">
    <property type="entry name" value="OLFACTORY RECEPTOR"/>
    <property type="match status" value="1"/>
</dbReference>
<comment type="function">
    <text evidence="1">Odorant receptor.</text>
</comment>
<organism evidence="16 17">
    <name type="scientific">Thamnophis sirtalis</name>
    <dbReference type="NCBI Taxonomy" id="35019"/>
    <lineage>
        <taxon>Eukaryota</taxon>
        <taxon>Metazoa</taxon>
        <taxon>Chordata</taxon>
        <taxon>Craniata</taxon>
        <taxon>Vertebrata</taxon>
        <taxon>Euteleostomi</taxon>
        <taxon>Lepidosauria</taxon>
        <taxon>Squamata</taxon>
        <taxon>Bifurcata</taxon>
        <taxon>Unidentata</taxon>
        <taxon>Episquamata</taxon>
        <taxon>Toxicofera</taxon>
        <taxon>Serpentes</taxon>
        <taxon>Colubroidea</taxon>
        <taxon>Colubridae</taxon>
        <taxon>Natricinae</taxon>
        <taxon>Thamnophis</taxon>
    </lineage>
</organism>
<dbReference type="KEGG" id="tsr:106545730"/>
<evidence type="ECO:0000313" key="16">
    <source>
        <dbReference type="Proteomes" id="UP000504617"/>
    </source>
</evidence>
<feature type="transmembrane region" description="Helical" evidence="14">
    <location>
        <begin position="62"/>
        <end position="81"/>
    </location>
</feature>
<feature type="transmembrane region" description="Helical" evidence="14">
    <location>
        <begin position="27"/>
        <end position="50"/>
    </location>
</feature>
<protein>
    <recommendedName>
        <fullName evidence="14">Olfactory receptor</fullName>
    </recommendedName>
</protein>
<dbReference type="Proteomes" id="UP000504617">
    <property type="component" value="Unplaced"/>
</dbReference>
<feature type="transmembrane region" description="Helical" evidence="14">
    <location>
        <begin position="101"/>
        <end position="122"/>
    </location>
</feature>
<evidence type="ECO:0000256" key="9">
    <source>
        <dbReference type="ARBA" id="ARBA00023136"/>
    </source>
</evidence>
<dbReference type="GO" id="GO:0004984">
    <property type="term" value="F:olfactory receptor activity"/>
    <property type="evidence" value="ECO:0007669"/>
    <property type="project" value="InterPro"/>
</dbReference>
<evidence type="ECO:0000256" key="4">
    <source>
        <dbReference type="ARBA" id="ARBA00022606"/>
    </source>
</evidence>
<dbReference type="GO" id="GO:0004930">
    <property type="term" value="F:G protein-coupled receptor activity"/>
    <property type="evidence" value="ECO:0007669"/>
    <property type="project" value="UniProtKB-KW"/>
</dbReference>
<keyword evidence="12 13" id="KW-0807">Transducer</keyword>
<reference evidence="17" key="1">
    <citation type="submission" date="2025-08" db="UniProtKB">
        <authorList>
            <consortium name="RefSeq"/>
        </authorList>
    </citation>
    <scope>IDENTIFICATION</scope>
    <source>
        <tissue evidence="17">Skeletal muscle</tissue>
    </source>
</reference>
<evidence type="ECO:0000256" key="1">
    <source>
        <dbReference type="ARBA" id="ARBA00002936"/>
    </source>
</evidence>
<gene>
    <name evidence="17" type="primary">LOC106545730</name>
</gene>
<comment type="similarity">
    <text evidence="13">Belongs to the G-protein coupled receptor 1 family.</text>
</comment>
<keyword evidence="6 14" id="KW-0552">Olfaction</keyword>
<evidence type="ECO:0000256" key="11">
    <source>
        <dbReference type="ARBA" id="ARBA00023170"/>
    </source>
</evidence>
<dbReference type="PROSITE" id="PS00237">
    <property type="entry name" value="G_PROTEIN_RECEP_F1_1"/>
    <property type="match status" value="1"/>
</dbReference>
<evidence type="ECO:0000256" key="12">
    <source>
        <dbReference type="ARBA" id="ARBA00023224"/>
    </source>
</evidence>
<feature type="domain" description="G-protein coupled receptors family 1 profile" evidence="15">
    <location>
        <begin position="42"/>
        <end position="292"/>
    </location>
</feature>
<evidence type="ECO:0000313" key="17">
    <source>
        <dbReference type="RefSeq" id="XP_013917847.1"/>
    </source>
</evidence>
<keyword evidence="5 13" id="KW-0812">Transmembrane</keyword>
<evidence type="ECO:0000256" key="5">
    <source>
        <dbReference type="ARBA" id="ARBA00022692"/>
    </source>
</evidence>
<evidence type="ECO:0000256" key="8">
    <source>
        <dbReference type="ARBA" id="ARBA00023040"/>
    </source>
</evidence>
<feature type="transmembrane region" description="Helical" evidence="14">
    <location>
        <begin position="244"/>
        <end position="263"/>
    </location>
</feature>
<comment type="subcellular location">
    <subcellularLocation>
        <location evidence="2 14">Cell membrane</location>
        <topology evidence="2 14">Multi-pass membrane protein</topology>
    </subcellularLocation>
</comment>
<dbReference type="PROSITE" id="PS50262">
    <property type="entry name" value="G_PROTEIN_RECEP_F1_2"/>
    <property type="match status" value="1"/>
</dbReference>
<evidence type="ECO:0000256" key="13">
    <source>
        <dbReference type="RuleBase" id="RU000688"/>
    </source>
</evidence>
<keyword evidence="7 14" id="KW-1133">Transmembrane helix</keyword>
<name>A0A6I9XUV0_9SAUR</name>
<proteinExistence type="inferred from homology"/>
<feature type="transmembrane region" description="Helical" evidence="14">
    <location>
        <begin position="202"/>
        <end position="223"/>
    </location>
</feature>
<keyword evidence="11 13" id="KW-0675">Receptor</keyword>
<dbReference type="GeneID" id="106545730"/>
<evidence type="ECO:0000256" key="3">
    <source>
        <dbReference type="ARBA" id="ARBA00022475"/>
    </source>
</evidence>
<dbReference type="OrthoDB" id="9615015at2759"/>
<dbReference type="InterPro" id="IPR017452">
    <property type="entry name" value="GPCR_Rhodpsn_7TM"/>
</dbReference>
<evidence type="ECO:0000256" key="6">
    <source>
        <dbReference type="ARBA" id="ARBA00022725"/>
    </source>
</evidence>